<comment type="similarity">
    <text evidence="1 8">Belongs to the SELO family.</text>
</comment>
<comment type="function">
    <text evidence="8">Nucleotidyltransferase involved in the post-translational modification of proteins. It can catalyze the addition of adenosine monophosphate (AMP) or uridine monophosphate (UMP) to a protein, resulting in modifications known as AMPylation and UMPylation.</text>
</comment>
<feature type="binding site" evidence="8">
    <location>
        <position position="170"/>
    </location>
    <ligand>
        <name>ATP</name>
        <dbReference type="ChEBI" id="CHEBI:30616"/>
    </ligand>
</feature>
<dbReference type="NCBIfam" id="NF000658">
    <property type="entry name" value="PRK00029.1"/>
    <property type="match status" value="1"/>
</dbReference>
<keyword evidence="2 8" id="KW-0808">Transferase</keyword>
<reference evidence="9 10" key="1">
    <citation type="submission" date="2020-05" db="EMBL/GenBank/DDBJ databases">
        <title>Sulfurimonas marisnigri, sp. nov., and Sulfurimonas baltica, sp. nov., manganese oxide reducing chemolithoautotrophs of the class Epsilonproteobacteria isolated from the pelagic redoxclines of the Black and Baltic Seas and emended description of the genus Sulfurimonas.</title>
        <authorList>
            <person name="Henkel J.V."/>
            <person name="Laudan C."/>
            <person name="Werner J."/>
            <person name="Neu T."/>
            <person name="Plewe S."/>
            <person name="Sproer C."/>
            <person name="Bunk B."/>
            <person name="Schulz-Vogt H.N."/>
        </authorList>
    </citation>
    <scope>NUCLEOTIDE SEQUENCE [LARGE SCALE GENOMIC DNA]</scope>
    <source>
        <strain evidence="9 10">SoZ1</strain>
    </source>
</reference>
<feature type="binding site" evidence="8">
    <location>
        <position position="256"/>
    </location>
    <ligand>
        <name>ATP</name>
        <dbReference type="ChEBI" id="CHEBI:30616"/>
    </ligand>
</feature>
<dbReference type="EC" id="2.7.7.-" evidence="8"/>
<evidence type="ECO:0000256" key="1">
    <source>
        <dbReference type="ARBA" id="ARBA00009747"/>
    </source>
</evidence>
<feature type="binding site" evidence="8">
    <location>
        <position position="89"/>
    </location>
    <ligand>
        <name>ATP</name>
        <dbReference type="ChEBI" id="CHEBI:30616"/>
    </ligand>
</feature>
<comment type="catalytic activity">
    <reaction evidence="8">
        <text>L-threonyl-[protein] + ATP = 3-O-(5'-adenylyl)-L-threonyl-[protein] + diphosphate</text>
        <dbReference type="Rhea" id="RHEA:54292"/>
        <dbReference type="Rhea" id="RHEA-COMP:11060"/>
        <dbReference type="Rhea" id="RHEA-COMP:13847"/>
        <dbReference type="ChEBI" id="CHEBI:30013"/>
        <dbReference type="ChEBI" id="CHEBI:30616"/>
        <dbReference type="ChEBI" id="CHEBI:33019"/>
        <dbReference type="ChEBI" id="CHEBI:138113"/>
        <dbReference type="EC" id="2.7.7.108"/>
    </reaction>
</comment>
<gene>
    <name evidence="8" type="primary">ydiU</name>
    <name evidence="8" type="synonym">selO</name>
    <name evidence="9" type="ORF">HUE87_10140</name>
</gene>
<dbReference type="PANTHER" id="PTHR32057:SF14">
    <property type="entry name" value="PROTEIN ADENYLYLTRANSFERASE SELO, MITOCHONDRIAL"/>
    <property type="match status" value="1"/>
</dbReference>
<feature type="binding site" evidence="8">
    <location>
        <position position="256"/>
    </location>
    <ligand>
        <name>Mg(2+)</name>
        <dbReference type="ChEBI" id="CHEBI:18420"/>
    </ligand>
</feature>
<comment type="catalytic activity">
    <reaction evidence="8">
        <text>L-seryl-[protein] + UTP = O-(5'-uridylyl)-L-seryl-[protein] + diphosphate</text>
        <dbReference type="Rhea" id="RHEA:64604"/>
        <dbReference type="Rhea" id="RHEA-COMP:9863"/>
        <dbReference type="Rhea" id="RHEA-COMP:16635"/>
        <dbReference type="ChEBI" id="CHEBI:29999"/>
        <dbReference type="ChEBI" id="CHEBI:33019"/>
        <dbReference type="ChEBI" id="CHEBI:46398"/>
        <dbReference type="ChEBI" id="CHEBI:156051"/>
    </reaction>
</comment>
<protein>
    <recommendedName>
        <fullName evidence="8">Protein nucleotidyltransferase YdiU</fullName>
        <ecNumber evidence="8">2.7.7.-</ecNumber>
    </recommendedName>
    <alternativeName>
        <fullName evidence="8">Protein adenylyltransferase YdiU</fullName>
        <ecNumber evidence="8">2.7.7.108</ecNumber>
    </alternativeName>
    <alternativeName>
        <fullName evidence="8">Protein uridylyltransferase YdiU</fullName>
        <ecNumber evidence="8">2.7.7.-</ecNumber>
    </alternativeName>
</protein>
<comment type="catalytic activity">
    <reaction evidence="8">
        <text>L-tyrosyl-[protein] + ATP = O-(5'-adenylyl)-L-tyrosyl-[protein] + diphosphate</text>
        <dbReference type="Rhea" id="RHEA:54288"/>
        <dbReference type="Rhea" id="RHEA-COMP:10136"/>
        <dbReference type="Rhea" id="RHEA-COMP:13846"/>
        <dbReference type="ChEBI" id="CHEBI:30616"/>
        <dbReference type="ChEBI" id="CHEBI:33019"/>
        <dbReference type="ChEBI" id="CHEBI:46858"/>
        <dbReference type="ChEBI" id="CHEBI:83624"/>
        <dbReference type="EC" id="2.7.7.108"/>
    </reaction>
</comment>
<keyword evidence="8" id="KW-0464">Manganese</keyword>
<feature type="binding site" evidence="8">
    <location>
        <position position="247"/>
    </location>
    <ligand>
        <name>Mg(2+)</name>
        <dbReference type="ChEBI" id="CHEBI:18420"/>
    </ligand>
</feature>
<name>A0A7S7M0C4_9BACT</name>
<organism evidence="9 10">
    <name type="scientific">Candidatus Sulfurimonas marisnigri</name>
    <dbReference type="NCBI Taxonomy" id="2740405"/>
    <lineage>
        <taxon>Bacteria</taxon>
        <taxon>Pseudomonadati</taxon>
        <taxon>Campylobacterota</taxon>
        <taxon>Epsilonproteobacteria</taxon>
        <taxon>Campylobacterales</taxon>
        <taxon>Sulfurimonadaceae</taxon>
        <taxon>Sulfurimonas</taxon>
    </lineage>
</organism>
<dbReference type="Proteomes" id="UP000593836">
    <property type="component" value="Chromosome"/>
</dbReference>
<evidence type="ECO:0000256" key="8">
    <source>
        <dbReference type="HAMAP-Rule" id="MF_00692"/>
    </source>
</evidence>
<keyword evidence="3 8" id="KW-0548">Nucleotidyltransferase</keyword>
<dbReference type="InterPro" id="IPR003846">
    <property type="entry name" value="SelO"/>
</dbReference>
<dbReference type="EMBL" id="CP054493">
    <property type="protein sequence ID" value="QOY54228.1"/>
    <property type="molecule type" value="Genomic_DNA"/>
</dbReference>
<dbReference type="GO" id="GO:0030145">
    <property type="term" value="F:manganese ion binding"/>
    <property type="evidence" value="ECO:0007669"/>
    <property type="project" value="UniProtKB-UniRule"/>
</dbReference>
<evidence type="ECO:0000256" key="6">
    <source>
        <dbReference type="ARBA" id="ARBA00022840"/>
    </source>
</evidence>
<dbReference type="GO" id="GO:0070733">
    <property type="term" value="F:AMPylase activity"/>
    <property type="evidence" value="ECO:0007669"/>
    <property type="project" value="UniProtKB-EC"/>
</dbReference>
<comment type="catalytic activity">
    <reaction evidence="8">
        <text>L-tyrosyl-[protein] + UTP = O-(5'-uridylyl)-L-tyrosyl-[protein] + diphosphate</text>
        <dbReference type="Rhea" id="RHEA:83887"/>
        <dbReference type="Rhea" id="RHEA-COMP:10136"/>
        <dbReference type="Rhea" id="RHEA-COMP:20238"/>
        <dbReference type="ChEBI" id="CHEBI:33019"/>
        <dbReference type="ChEBI" id="CHEBI:46398"/>
        <dbReference type="ChEBI" id="CHEBI:46858"/>
        <dbReference type="ChEBI" id="CHEBI:90602"/>
    </reaction>
</comment>
<feature type="active site" description="Proton acceptor" evidence="8">
    <location>
        <position position="246"/>
    </location>
</feature>
<feature type="binding site" evidence="8">
    <location>
        <position position="120"/>
    </location>
    <ligand>
        <name>ATP</name>
        <dbReference type="ChEBI" id="CHEBI:30616"/>
    </ligand>
</feature>
<feature type="binding site" evidence="8">
    <location>
        <position position="107"/>
    </location>
    <ligand>
        <name>ATP</name>
        <dbReference type="ChEBI" id="CHEBI:30616"/>
    </ligand>
</feature>
<feature type="binding site" evidence="8">
    <location>
        <position position="91"/>
    </location>
    <ligand>
        <name>ATP</name>
        <dbReference type="ChEBI" id="CHEBI:30616"/>
    </ligand>
</feature>
<evidence type="ECO:0000313" key="9">
    <source>
        <dbReference type="EMBL" id="QOY54228.1"/>
    </source>
</evidence>
<dbReference type="Pfam" id="PF02696">
    <property type="entry name" value="SelO"/>
    <property type="match status" value="1"/>
</dbReference>
<evidence type="ECO:0000256" key="7">
    <source>
        <dbReference type="ARBA" id="ARBA00022842"/>
    </source>
</evidence>
<evidence type="ECO:0000256" key="3">
    <source>
        <dbReference type="ARBA" id="ARBA00022695"/>
    </source>
</evidence>
<dbReference type="HAMAP" id="MF_00692">
    <property type="entry name" value="SelO"/>
    <property type="match status" value="1"/>
</dbReference>
<feature type="binding site" evidence="8">
    <location>
        <position position="177"/>
    </location>
    <ligand>
        <name>ATP</name>
        <dbReference type="ChEBI" id="CHEBI:30616"/>
    </ligand>
</feature>
<dbReference type="KEGG" id="smas:HUE87_10140"/>
<feature type="binding site" evidence="8">
    <location>
        <position position="119"/>
    </location>
    <ligand>
        <name>ATP</name>
        <dbReference type="ChEBI" id="CHEBI:30616"/>
    </ligand>
</feature>
<keyword evidence="4 8" id="KW-0479">Metal-binding</keyword>
<comment type="catalytic activity">
    <reaction evidence="8">
        <text>L-histidyl-[protein] + UTP = N(tele)-(5'-uridylyl)-L-histidyl-[protein] + diphosphate</text>
        <dbReference type="Rhea" id="RHEA:83891"/>
        <dbReference type="Rhea" id="RHEA-COMP:9745"/>
        <dbReference type="Rhea" id="RHEA-COMP:20239"/>
        <dbReference type="ChEBI" id="CHEBI:29979"/>
        <dbReference type="ChEBI" id="CHEBI:33019"/>
        <dbReference type="ChEBI" id="CHEBI:46398"/>
        <dbReference type="ChEBI" id="CHEBI:233474"/>
    </reaction>
</comment>
<keyword evidence="6 8" id="KW-0067">ATP-binding</keyword>
<evidence type="ECO:0000256" key="2">
    <source>
        <dbReference type="ARBA" id="ARBA00022679"/>
    </source>
</evidence>
<dbReference type="EC" id="2.7.7.108" evidence="8"/>
<evidence type="ECO:0000313" key="10">
    <source>
        <dbReference type="Proteomes" id="UP000593836"/>
    </source>
</evidence>
<evidence type="ECO:0000256" key="5">
    <source>
        <dbReference type="ARBA" id="ARBA00022741"/>
    </source>
</evidence>
<feature type="binding site" evidence="8">
    <location>
        <position position="92"/>
    </location>
    <ligand>
        <name>ATP</name>
        <dbReference type="ChEBI" id="CHEBI:30616"/>
    </ligand>
</feature>
<evidence type="ECO:0000256" key="4">
    <source>
        <dbReference type="ARBA" id="ARBA00022723"/>
    </source>
</evidence>
<keyword evidence="10" id="KW-1185">Reference proteome</keyword>
<dbReference type="PANTHER" id="PTHR32057">
    <property type="entry name" value="PROTEIN ADENYLYLTRANSFERASE SELO, MITOCHONDRIAL"/>
    <property type="match status" value="1"/>
</dbReference>
<proteinExistence type="inferred from homology"/>
<dbReference type="GO" id="GO:0005524">
    <property type="term" value="F:ATP binding"/>
    <property type="evidence" value="ECO:0007669"/>
    <property type="project" value="UniProtKB-UniRule"/>
</dbReference>
<dbReference type="RefSeq" id="WP_194366274.1">
    <property type="nucleotide sequence ID" value="NZ_CP054493.1"/>
</dbReference>
<keyword evidence="7 8" id="KW-0460">Magnesium</keyword>
<accession>A0A7S7M0C4</accession>
<dbReference type="GO" id="GO:0000287">
    <property type="term" value="F:magnesium ion binding"/>
    <property type="evidence" value="ECO:0007669"/>
    <property type="project" value="UniProtKB-UniRule"/>
</dbReference>
<keyword evidence="5 8" id="KW-0547">Nucleotide-binding</keyword>
<comment type="cofactor">
    <cofactor evidence="8">
        <name>Mg(2+)</name>
        <dbReference type="ChEBI" id="CHEBI:18420"/>
    </cofactor>
    <cofactor evidence="8">
        <name>Mn(2+)</name>
        <dbReference type="ChEBI" id="CHEBI:29035"/>
    </cofactor>
</comment>
<dbReference type="AlphaFoldDB" id="A0A7S7M0C4"/>
<comment type="catalytic activity">
    <reaction evidence="8">
        <text>L-seryl-[protein] + ATP = 3-O-(5'-adenylyl)-L-seryl-[protein] + diphosphate</text>
        <dbReference type="Rhea" id="RHEA:58120"/>
        <dbReference type="Rhea" id="RHEA-COMP:9863"/>
        <dbReference type="Rhea" id="RHEA-COMP:15073"/>
        <dbReference type="ChEBI" id="CHEBI:29999"/>
        <dbReference type="ChEBI" id="CHEBI:30616"/>
        <dbReference type="ChEBI" id="CHEBI:33019"/>
        <dbReference type="ChEBI" id="CHEBI:142516"/>
        <dbReference type="EC" id="2.7.7.108"/>
    </reaction>
</comment>
<sequence>MKFSNLKLTTPYLNHKPIFYEKVDPTPLDKPFLISASQSAAKLLGVDEDLALDEELINIVNGKTKLEGSETFAMCYAGHQFGQFAGRLGDGRAINLGKINGQNLQLKGSGLTLYSRHGDGRAVLRSSIREYLASEAMHGLGIETTRALALIGSDTDVSREKWEKGAIVLRLSPTWVRFGTFEYLNAYGEHDKLQELADYVIDESFPYLKGSEDIYLKMYAEIVKNTATTIAKWQSVGFNHGVMNTDNMCIDGRTIDYGPFAFLDDYDPNFVCNQTDTQGLYSFSGQVGSAHWNLDMLARTLSPIIDYTLSEEVLDDTFRSTYENVYSEIMYEKMGLQTKQDNDKELYLGMLRALGNATIDYTEFFRKLSRFNTNKSDILDICVNREPLDKWLDRYSERIEKEALSVAERHEKMLAVNPKYILKNHILQEAIKKAGEHDFSMVNELLKVALAPYDEHSELEHLCKPTPMKSKNIKLSCSS</sequence>